<reference evidence="1 2" key="1">
    <citation type="submission" date="2019-12" db="EMBL/GenBank/DDBJ databases">
        <title>Whole genome shotgun sequence of Streptomyces caniferus NBRC 15389.</title>
        <authorList>
            <person name="Ichikawa N."/>
            <person name="Kimura A."/>
            <person name="Kitahashi Y."/>
            <person name="Komaki H."/>
            <person name="Tamura T."/>
        </authorList>
    </citation>
    <scope>NUCLEOTIDE SEQUENCE [LARGE SCALE GENOMIC DNA]</scope>
    <source>
        <strain evidence="1 2">NBRC 15389</strain>
    </source>
</reference>
<evidence type="ECO:0000313" key="1">
    <source>
        <dbReference type="EMBL" id="GFE03746.1"/>
    </source>
</evidence>
<dbReference type="Proteomes" id="UP000435837">
    <property type="component" value="Unassembled WGS sequence"/>
</dbReference>
<gene>
    <name evidence="1" type="ORF">Scani_00140</name>
</gene>
<proteinExistence type="predicted"/>
<accession>A0A640S001</accession>
<sequence length="133" mass="14658">MNTGWLLLVALVVVAVGCFVAAAYRAAARMARADTRQDLIKLSNVPQMAPTLTATSGQPTYAFTAPFAEGRSHPFGWLWWRVERADDGTLRHEMGWALTYRRARKAAGLPLSIRARHTEITLALGHGVQRAND</sequence>
<protein>
    <submittedName>
        <fullName evidence="1">Uncharacterized protein</fullName>
    </submittedName>
</protein>
<dbReference type="AlphaFoldDB" id="A0A640S001"/>
<organism evidence="1 2">
    <name type="scientific">Streptomyces caniferus</name>
    <dbReference type="NCBI Taxonomy" id="285557"/>
    <lineage>
        <taxon>Bacteria</taxon>
        <taxon>Bacillati</taxon>
        <taxon>Actinomycetota</taxon>
        <taxon>Actinomycetes</taxon>
        <taxon>Kitasatosporales</taxon>
        <taxon>Streptomycetaceae</taxon>
        <taxon>Streptomyces</taxon>
    </lineage>
</organism>
<dbReference type="EMBL" id="BLIN01000001">
    <property type="protein sequence ID" value="GFE03746.1"/>
    <property type="molecule type" value="Genomic_DNA"/>
</dbReference>
<evidence type="ECO:0000313" key="2">
    <source>
        <dbReference type="Proteomes" id="UP000435837"/>
    </source>
</evidence>
<comment type="caution">
    <text evidence="1">The sequence shown here is derived from an EMBL/GenBank/DDBJ whole genome shotgun (WGS) entry which is preliminary data.</text>
</comment>
<name>A0A640S001_9ACTN</name>